<reference evidence="2 3" key="1">
    <citation type="journal article" date="2019" name="Commun. Biol.">
        <title>The bagworm genome reveals a unique fibroin gene that provides high tensile strength.</title>
        <authorList>
            <person name="Kono N."/>
            <person name="Nakamura H."/>
            <person name="Ohtoshi R."/>
            <person name="Tomita M."/>
            <person name="Numata K."/>
            <person name="Arakawa K."/>
        </authorList>
    </citation>
    <scope>NUCLEOTIDE SEQUENCE [LARGE SCALE GENOMIC DNA]</scope>
</reference>
<dbReference type="GO" id="GO:0005634">
    <property type="term" value="C:nucleus"/>
    <property type="evidence" value="ECO:0007669"/>
    <property type="project" value="TreeGrafter"/>
</dbReference>
<feature type="domain" description="Mos1 transposase HTH" evidence="1">
    <location>
        <begin position="5"/>
        <end position="53"/>
    </location>
</feature>
<dbReference type="GO" id="GO:0000014">
    <property type="term" value="F:single-stranded DNA endodeoxyribonuclease activity"/>
    <property type="evidence" value="ECO:0007669"/>
    <property type="project" value="TreeGrafter"/>
</dbReference>
<dbReference type="EMBL" id="BGZK01001564">
    <property type="protein sequence ID" value="GBP82434.1"/>
    <property type="molecule type" value="Genomic_DNA"/>
</dbReference>
<keyword evidence="3" id="KW-1185">Reference proteome</keyword>
<dbReference type="GO" id="GO:0000793">
    <property type="term" value="C:condensed chromosome"/>
    <property type="evidence" value="ECO:0007669"/>
    <property type="project" value="TreeGrafter"/>
</dbReference>
<dbReference type="GO" id="GO:0046975">
    <property type="term" value="F:histone H3K36 methyltransferase activity"/>
    <property type="evidence" value="ECO:0007669"/>
    <property type="project" value="TreeGrafter"/>
</dbReference>
<dbReference type="PANTHER" id="PTHR46060:SF2">
    <property type="entry name" value="HISTONE-LYSINE N-METHYLTRANSFERASE SETMAR"/>
    <property type="match status" value="1"/>
</dbReference>
<dbReference type="Proteomes" id="UP000299102">
    <property type="component" value="Unassembled WGS sequence"/>
</dbReference>
<dbReference type="GO" id="GO:0042800">
    <property type="term" value="F:histone H3K4 methyltransferase activity"/>
    <property type="evidence" value="ECO:0007669"/>
    <property type="project" value="TreeGrafter"/>
</dbReference>
<evidence type="ECO:0000259" key="1">
    <source>
        <dbReference type="Pfam" id="PF17906"/>
    </source>
</evidence>
<dbReference type="GO" id="GO:0044774">
    <property type="term" value="P:mitotic DNA integrity checkpoint signaling"/>
    <property type="evidence" value="ECO:0007669"/>
    <property type="project" value="TreeGrafter"/>
</dbReference>
<protein>
    <submittedName>
        <fullName evidence="2">Histone-lysine N-methyltransferase SETMAR</fullName>
    </submittedName>
</protein>
<dbReference type="InterPro" id="IPR052709">
    <property type="entry name" value="Transposase-MT_Hybrid"/>
</dbReference>
<keyword evidence="2" id="KW-0808">Transferase</keyword>
<dbReference type="Gene3D" id="1.10.10.1450">
    <property type="match status" value="1"/>
</dbReference>
<dbReference type="GO" id="GO:0035861">
    <property type="term" value="C:site of double-strand break"/>
    <property type="evidence" value="ECO:0007669"/>
    <property type="project" value="TreeGrafter"/>
</dbReference>
<evidence type="ECO:0000313" key="3">
    <source>
        <dbReference type="Proteomes" id="UP000299102"/>
    </source>
</evidence>
<dbReference type="GO" id="GO:0031297">
    <property type="term" value="P:replication fork processing"/>
    <property type="evidence" value="ECO:0007669"/>
    <property type="project" value="TreeGrafter"/>
</dbReference>
<dbReference type="GO" id="GO:0032259">
    <property type="term" value="P:methylation"/>
    <property type="evidence" value="ECO:0007669"/>
    <property type="project" value="UniProtKB-KW"/>
</dbReference>
<sequence>MELTRKNFRALIVYDFKCSLYPKDCTARLQNAFGRETPHLSTVRRWCAKFDRGRVSFHDEVRKVRPSTAITEGNVAALRPRDPAILKIRRETRFGIKMRAQIGTKDESLVSLLHDKLQRTTGII</sequence>
<keyword evidence="2" id="KW-0489">Methyltransferase</keyword>
<dbReference type="GO" id="GO:0006303">
    <property type="term" value="P:double-strand break repair via nonhomologous end joining"/>
    <property type="evidence" value="ECO:0007669"/>
    <property type="project" value="TreeGrafter"/>
</dbReference>
<accession>A0A4C1Z5T9</accession>
<dbReference type="OrthoDB" id="10017160at2759"/>
<dbReference type="GO" id="GO:0000729">
    <property type="term" value="P:DNA double-strand break processing"/>
    <property type="evidence" value="ECO:0007669"/>
    <property type="project" value="TreeGrafter"/>
</dbReference>
<dbReference type="GO" id="GO:0044547">
    <property type="term" value="F:DNA topoisomerase binding"/>
    <property type="evidence" value="ECO:0007669"/>
    <property type="project" value="TreeGrafter"/>
</dbReference>
<organism evidence="2 3">
    <name type="scientific">Eumeta variegata</name>
    <name type="common">Bagworm moth</name>
    <name type="synonym">Eumeta japonica</name>
    <dbReference type="NCBI Taxonomy" id="151549"/>
    <lineage>
        <taxon>Eukaryota</taxon>
        <taxon>Metazoa</taxon>
        <taxon>Ecdysozoa</taxon>
        <taxon>Arthropoda</taxon>
        <taxon>Hexapoda</taxon>
        <taxon>Insecta</taxon>
        <taxon>Pterygota</taxon>
        <taxon>Neoptera</taxon>
        <taxon>Endopterygota</taxon>
        <taxon>Lepidoptera</taxon>
        <taxon>Glossata</taxon>
        <taxon>Ditrysia</taxon>
        <taxon>Tineoidea</taxon>
        <taxon>Psychidae</taxon>
        <taxon>Oiketicinae</taxon>
        <taxon>Eumeta</taxon>
    </lineage>
</organism>
<dbReference type="AlphaFoldDB" id="A0A4C1Z5T9"/>
<dbReference type="Pfam" id="PF17906">
    <property type="entry name" value="HTH_48"/>
    <property type="match status" value="1"/>
</dbReference>
<comment type="caution">
    <text evidence="2">The sequence shown here is derived from an EMBL/GenBank/DDBJ whole genome shotgun (WGS) entry which is preliminary data.</text>
</comment>
<gene>
    <name evidence="2" type="primary">SETMAR</name>
    <name evidence="2" type="ORF">EVAR_51476_1</name>
</gene>
<dbReference type="GO" id="GO:0003690">
    <property type="term" value="F:double-stranded DNA binding"/>
    <property type="evidence" value="ECO:0007669"/>
    <property type="project" value="TreeGrafter"/>
</dbReference>
<dbReference type="GO" id="GO:0015074">
    <property type="term" value="P:DNA integration"/>
    <property type="evidence" value="ECO:0007669"/>
    <property type="project" value="TreeGrafter"/>
</dbReference>
<dbReference type="PANTHER" id="PTHR46060">
    <property type="entry name" value="MARINER MOS1 TRANSPOSASE-LIKE PROTEIN"/>
    <property type="match status" value="1"/>
</dbReference>
<dbReference type="GO" id="GO:0003697">
    <property type="term" value="F:single-stranded DNA binding"/>
    <property type="evidence" value="ECO:0007669"/>
    <property type="project" value="TreeGrafter"/>
</dbReference>
<dbReference type="InterPro" id="IPR041426">
    <property type="entry name" value="Mos1_HTH"/>
</dbReference>
<name>A0A4C1Z5T9_EUMVA</name>
<evidence type="ECO:0000313" key="2">
    <source>
        <dbReference type="EMBL" id="GBP82434.1"/>
    </source>
</evidence>
<proteinExistence type="predicted"/>